<feature type="region of interest" description="Disordered" evidence="2">
    <location>
        <begin position="362"/>
        <end position="459"/>
    </location>
</feature>
<feature type="compositionally biased region" description="Polar residues" evidence="2">
    <location>
        <begin position="428"/>
        <end position="446"/>
    </location>
</feature>
<dbReference type="PANTHER" id="PTHR43991:SF9">
    <property type="entry name" value="DUF2415 DOMAIN-CONTAINING PROTEIN"/>
    <property type="match status" value="1"/>
</dbReference>
<protein>
    <recommendedName>
        <fullName evidence="3">DUF2415 domain-containing protein</fullName>
    </recommendedName>
</protein>
<dbReference type="Proteomes" id="UP000567179">
    <property type="component" value="Unassembled WGS sequence"/>
</dbReference>
<evidence type="ECO:0000313" key="5">
    <source>
        <dbReference type="Proteomes" id="UP000567179"/>
    </source>
</evidence>
<keyword evidence="5" id="KW-1185">Reference proteome</keyword>
<gene>
    <name evidence="4" type="ORF">D9619_004740</name>
</gene>
<dbReference type="InterPro" id="IPR036322">
    <property type="entry name" value="WD40_repeat_dom_sf"/>
</dbReference>
<sequence length="1027" mass="108002">MARDPSLLDSHQPSSIAPASPAIAHVQLRDLLICPREKGVVNYVSNRAIVEQDMHAPSAPIRMLSKLDFTPNSLCYLPVGQNDTLVAAGGQEAEIHLSYHTASGSSSSRRSRLAWEYTSRLPGSINNSVLLTSMSLTRSNESSVEPRVGVSNNDCTIRFYDIPLHVPSPRRNLQEVGQVRLDIPINHSSISPDGRTLLSVGDANKIFFHGISGGARLTFTPITTLAIPPPDPSGTSYSSASLTAAFSTAFSGDGSKFAVASQEGVIAVWDVRSTKPLKVFQTDKTRIASGRVGNGGASSWLSDDPWEWTRGTKAPGWCARSVKFNGGEGARLGKEVMAFTEHTSLIHIVDARTFETHDILRVPTMERPPPPGNTRTASSSASTSNWYRPVSSIRSTTNASSRSGPGMESPDIPFSRMRRSLARRGIPVSNTRRTSGLSLPTASQRASPNPSSPPTSNPVVAALSRLEGHSIPSETADQSILSLPSPPALTVTNSADVLVRPAAQARASSLDSAALAIMSSSLSPETPTMPTPASIAAGLAPRAARRLAMAASIGRGLVNRRTASTSNAFPETTPLTLQPSSAASTSADTTSPPAPSVQRQATPAIVQALGDAFRIPIPMSPSSYSPPASIGDSTWRTLGGRGGVAPDVAAMRRGASVSGVSAGAGASEAGGAEGSGGGNAPQQSLVEEGPEGLVVLPDLGDREMENGMHALFAVHGVPNPFDSRRQRSLALSDADAEGDVDVDIDGDDGVVAGDGLDIQDGLLDADSDAVHDHIQDMFVELEDEDEDAEDSPGTSWETLGTMRHADFIDMPGDEDDYRMDVDDLREEEEEDGEEEGDDGGDTEIDEDLEFECASVGNSRSGSPSIRGPTAQAVRSSMSRRYGTQSQSQTHSSNTTSASSTTVASGWQPRHILPIPARALRTSSGDALESTLPSRRAAAASRQRKYGYFDDLDLAGLCFDPWGERMYVAGIGVAPGTGVGAVSGPYGSRGFGGIGVGEGDMGAVGVGAVVEWSVRGAEKRWYVDDGWN</sequence>
<dbReference type="EMBL" id="JAACJJ010000014">
    <property type="protein sequence ID" value="KAF5326649.1"/>
    <property type="molecule type" value="Genomic_DNA"/>
</dbReference>
<feature type="compositionally biased region" description="Polar residues" evidence="2">
    <location>
        <begin position="872"/>
        <end position="882"/>
    </location>
</feature>
<keyword evidence="1" id="KW-0853">WD repeat</keyword>
<dbReference type="OrthoDB" id="64353at2759"/>
<evidence type="ECO:0000259" key="3">
    <source>
        <dbReference type="Pfam" id="PF10313"/>
    </source>
</evidence>
<dbReference type="InterPro" id="IPR015943">
    <property type="entry name" value="WD40/YVTN_repeat-like_dom_sf"/>
</dbReference>
<feature type="compositionally biased region" description="Low complexity" evidence="2">
    <location>
        <begin position="883"/>
        <end position="901"/>
    </location>
</feature>
<reference evidence="4 5" key="1">
    <citation type="journal article" date="2020" name="ISME J.">
        <title>Uncovering the hidden diversity of litter-decomposition mechanisms in mushroom-forming fungi.</title>
        <authorList>
            <person name="Floudas D."/>
            <person name="Bentzer J."/>
            <person name="Ahren D."/>
            <person name="Johansson T."/>
            <person name="Persson P."/>
            <person name="Tunlid A."/>
        </authorList>
    </citation>
    <scope>NUCLEOTIDE SEQUENCE [LARGE SCALE GENOMIC DNA]</scope>
    <source>
        <strain evidence="4 5">CBS 101986</strain>
    </source>
</reference>
<dbReference type="Gene3D" id="2.130.10.10">
    <property type="entry name" value="YVTN repeat-like/Quinoprotein amine dehydrogenase"/>
    <property type="match status" value="1"/>
</dbReference>
<feature type="compositionally biased region" description="Polar residues" evidence="2">
    <location>
        <begin position="392"/>
        <end position="403"/>
    </location>
</feature>
<feature type="compositionally biased region" description="Polar residues" evidence="2">
    <location>
        <begin position="563"/>
        <end position="578"/>
    </location>
</feature>
<feature type="domain" description="DUF2415" evidence="3">
    <location>
        <begin position="319"/>
        <end position="360"/>
    </location>
</feature>
<feature type="region of interest" description="Disordered" evidence="2">
    <location>
        <begin position="563"/>
        <end position="600"/>
    </location>
</feature>
<feature type="compositionally biased region" description="Low complexity" evidence="2">
    <location>
        <begin position="579"/>
        <end position="591"/>
    </location>
</feature>
<feature type="region of interest" description="Disordered" evidence="2">
    <location>
        <begin position="660"/>
        <end position="689"/>
    </location>
</feature>
<feature type="compositionally biased region" description="Acidic residues" evidence="2">
    <location>
        <begin position="811"/>
        <end position="850"/>
    </location>
</feature>
<dbReference type="PROSITE" id="PS50082">
    <property type="entry name" value="WD_REPEATS_2"/>
    <property type="match status" value="1"/>
</dbReference>
<name>A0A8H5BP15_9AGAR</name>
<dbReference type="SUPFAM" id="SSF50978">
    <property type="entry name" value="WD40 repeat-like"/>
    <property type="match status" value="1"/>
</dbReference>
<organism evidence="4 5">
    <name type="scientific">Psilocybe cf. subviscida</name>
    <dbReference type="NCBI Taxonomy" id="2480587"/>
    <lineage>
        <taxon>Eukaryota</taxon>
        <taxon>Fungi</taxon>
        <taxon>Dikarya</taxon>
        <taxon>Basidiomycota</taxon>
        <taxon>Agaricomycotina</taxon>
        <taxon>Agaricomycetes</taxon>
        <taxon>Agaricomycetidae</taxon>
        <taxon>Agaricales</taxon>
        <taxon>Agaricineae</taxon>
        <taxon>Strophariaceae</taxon>
        <taxon>Psilocybe</taxon>
    </lineage>
</organism>
<dbReference type="PANTHER" id="PTHR43991">
    <property type="entry name" value="WD REPEAT PROTEIN (AFU_ORTHOLOGUE AFUA_8G05640)-RELATED"/>
    <property type="match status" value="1"/>
</dbReference>
<feature type="compositionally biased region" description="Low complexity" evidence="2">
    <location>
        <begin position="660"/>
        <end position="670"/>
    </location>
</feature>
<dbReference type="AlphaFoldDB" id="A0A8H5BP15"/>
<feature type="region of interest" description="Disordered" evidence="2">
    <location>
        <begin position="782"/>
        <end position="908"/>
    </location>
</feature>
<dbReference type="Pfam" id="PF10313">
    <property type="entry name" value="DUF2415"/>
    <property type="match status" value="1"/>
</dbReference>
<evidence type="ECO:0000256" key="2">
    <source>
        <dbReference type="SAM" id="MobiDB-lite"/>
    </source>
</evidence>
<dbReference type="InterPro" id="IPR019417">
    <property type="entry name" value="DUF2415"/>
</dbReference>
<comment type="caution">
    <text evidence="4">The sequence shown here is derived from an EMBL/GenBank/DDBJ whole genome shotgun (WGS) entry which is preliminary data.</text>
</comment>
<evidence type="ECO:0000256" key="1">
    <source>
        <dbReference type="PROSITE-ProRule" id="PRU00221"/>
    </source>
</evidence>
<proteinExistence type="predicted"/>
<evidence type="ECO:0000313" key="4">
    <source>
        <dbReference type="EMBL" id="KAF5326649.1"/>
    </source>
</evidence>
<accession>A0A8H5BP15</accession>
<dbReference type="InterPro" id="IPR001680">
    <property type="entry name" value="WD40_rpt"/>
</dbReference>
<feature type="repeat" description="WD" evidence="1">
    <location>
        <begin position="247"/>
        <end position="279"/>
    </location>
</feature>